<evidence type="ECO:0000256" key="12">
    <source>
        <dbReference type="SAM" id="Coils"/>
    </source>
</evidence>
<dbReference type="CDD" id="cd01368">
    <property type="entry name" value="KISc_KIF23_like"/>
    <property type="match status" value="1"/>
</dbReference>
<dbReference type="GO" id="GO:0005876">
    <property type="term" value="C:spindle microtubule"/>
    <property type="evidence" value="ECO:0007669"/>
    <property type="project" value="TreeGrafter"/>
</dbReference>
<evidence type="ECO:0000256" key="9">
    <source>
        <dbReference type="ARBA" id="ARBA00023212"/>
    </source>
</evidence>
<dbReference type="SUPFAM" id="SSF52540">
    <property type="entry name" value="P-loop containing nucleoside triphosphate hydrolases"/>
    <property type="match status" value="1"/>
</dbReference>
<dbReference type="InterPro" id="IPR047149">
    <property type="entry name" value="KIF11-like"/>
</dbReference>
<dbReference type="Proteomes" id="UP001066276">
    <property type="component" value="Chromosome 2_2"/>
</dbReference>
<evidence type="ECO:0000256" key="4">
    <source>
        <dbReference type="ARBA" id="ARBA00022701"/>
    </source>
</evidence>
<dbReference type="PROSITE" id="PS00411">
    <property type="entry name" value="KINESIN_MOTOR_1"/>
    <property type="match status" value="1"/>
</dbReference>
<keyword evidence="9" id="KW-0206">Cytoskeleton</keyword>
<evidence type="ECO:0000256" key="5">
    <source>
        <dbReference type="ARBA" id="ARBA00022741"/>
    </source>
</evidence>
<dbReference type="EMBL" id="JANPWB010000004">
    <property type="protein sequence ID" value="KAJ1191909.1"/>
    <property type="molecule type" value="Genomic_DNA"/>
</dbReference>
<evidence type="ECO:0000256" key="13">
    <source>
        <dbReference type="SAM" id="MobiDB-lite"/>
    </source>
</evidence>
<evidence type="ECO:0000256" key="1">
    <source>
        <dbReference type="ARBA" id="ARBA00004186"/>
    </source>
</evidence>
<dbReference type="InterPro" id="IPR001752">
    <property type="entry name" value="Kinesin_motor_dom"/>
</dbReference>
<organism evidence="15 16">
    <name type="scientific">Pleurodeles waltl</name>
    <name type="common">Iberian ribbed newt</name>
    <dbReference type="NCBI Taxonomy" id="8319"/>
    <lineage>
        <taxon>Eukaryota</taxon>
        <taxon>Metazoa</taxon>
        <taxon>Chordata</taxon>
        <taxon>Craniata</taxon>
        <taxon>Vertebrata</taxon>
        <taxon>Euteleostomi</taxon>
        <taxon>Amphibia</taxon>
        <taxon>Batrachia</taxon>
        <taxon>Caudata</taxon>
        <taxon>Salamandroidea</taxon>
        <taxon>Salamandridae</taxon>
        <taxon>Pleurodelinae</taxon>
        <taxon>Pleurodeles</taxon>
    </lineage>
</organism>
<keyword evidence="3" id="KW-0597">Phosphoprotein</keyword>
<dbReference type="AlphaFoldDB" id="A0AAV7UU29"/>
<keyword evidence="4 11" id="KW-0493">Microtubule</keyword>
<sequence>MEQDELMSSPFVDDGEVSKMFVYPEPVPQLNTPGRGPKENNEQISQPLKVYLRVRPFSKNEIANNESQDCITIEHSEMVTLQAPKESSAMKNSEKGIGQSMHKFTFTKIFGPDTSQEEFFEGTVNDLVNYLVDGKNALVFTYGVTNSGKTFTIQGTPKDGGILPRSLDVIFNRIRGKNYLKMNFKPFLSSHVMKLDDAQVKQEEALKASILASLKEDTYRVLRSASQSSLHSNKSSTLSMTQPGELELSENLISSNDDAISKCLYSVWVSFCEIYNEYVYDLLDVFSSTKQQKRPVLKVCDDQAGNSYLKDLKWFNVSSTEEACKILKIGNKNRSLASTRMNQQSSRSHSIFSVRLLRISDDEEPCVLGISEMSLCDLAGSERCTKTDSVGDRLKEAGNINNSLLILGKCIAALKHNQNLKMKQNYIPFRESKLTRLFQPFFCGKGKACMIVNINQCASNYDETLHVMKFSAVAKEVVQTINPRVLEFLTPKLVGKDGKSIKVDPNTSIEDLLSDEDFLEDEEELDVMALSQEDALIKITNLREKLLAERQSKFVLELQIRKEIGEEMLQQLVDLEETWSKRCEGLKETYEEQFEDRFEMYKKAIQKHAHNCALEEMEDSHVPVEELEAEKEKVKDRDRRILELEMALNLPRKPEELSFFNSTEIAAVTPASGSLQRTFFSCPATPPDPRSRDNEDDIYTVQAADRQNKEMASLLEDSKKQCMEKEEQVNFLRLQMQKIEEERDQVLRKLKEENQSMQREIQSAKHLLDLKDQEIEGLQHCRKRVLELENIVLDFQEEQNESRKHTSNPDSQPPKPKKGLFSNLKATVTGSPRSGHGKIKDKPDEESSQSSSRKRSKLSRKLKE</sequence>
<dbReference type="GO" id="GO:0051231">
    <property type="term" value="P:spindle elongation"/>
    <property type="evidence" value="ECO:0007669"/>
    <property type="project" value="TreeGrafter"/>
</dbReference>
<dbReference type="GO" id="GO:0007018">
    <property type="term" value="P:microtubule-based movement"/>
    <property type="evidence" value="ECO:0007669"/>
    <property type="project" value="InterPro"/>
</dbReference>
<dbReference type="PANTHER" id="PTHR47970:SF29">
    <property type="entry name" value="KINESIN FAMILY MEMBER 20B"/>
    <property type="match status" value="1"/>
</dbReference>
<feature type="region of interest" description="Disordered" evidence="13">
    <location>
        <begin position="798"/>
        <end position="864"/>
    </location>
</feature>
<proteinExistence type="inferred from homology"/>
<dbReference type="GO" id="GO:0008017">
    <property type="term" value="F:microtubule binding"/>
    <property type="evidence" value="ECO:0007669"/>
    <property type="project" value="InterPro"/>
</dbReference>
<dbReference type="GO" id="GO:0005524">
    <property type="term" value="F:ATP binding"/>
    <property type="evidence" value="ECO:0007669"/>
    <property type="project" value="UniProtKB-UniRule"/>
</dbReference>
<dbReference type="GO" id="GO:0072686">
    <property type="term" value="C:mitotic spindle"/>
    <property type="evidence" value="ECO:0007669"/>
    <property type="project" value="TreeGrafter"/>
</dbReference>
<protein>
    <recommendedName>
        <fullName evidence="11">Kinesin-like protein</fullName>
    </recommendedName>
</protein>
<feature type="binding site" evidence="10">
    <location>
        <begin position="143"/>
        <end position="150"/>
    </location>
    <ligand>
        <name>ATP</name>
        <dbReference type="ChEBI" id="CHEBI:30616"/>
    </ligand>
</feature>
<evidence type="ECO:0000256" key="8">
    <source>
        <dbReference type="ARBA" id="ARBA00023175"/>
    </source>
</evidence>
<name>A0AAV7UU29_PLEWA</name>
<keyword evidence="6 10" id="KW-0067">ATP-binding</keyword>
<evidence type="ECO:0000256" key="3">
    <source>
        <dbReference type="ARBA" id="ARBA00022553"/>
    </source>
</evidence>
<keyword evidence="2" id="KW-0963">Cytoplasm</keyword>
<comment type="caution">
    <text evidence="15">The sequence shown here is derived from an EMBL/GenBank/DDBJ whole genome shotgun (WGS) entry which is preliminary data.</text>
</comment>
<evidence type="ECO:0000256" key="7">
    <source>
        <dbReference type="ARBA" id="ARBA00023054"/>
    </source>
</evidence>
<feature type="domain" description="Kinesin motor" evidence="14">
    <location>
        <begin position="47"/>
        <end position="477"/>
    </location>
</feature>
<dbReference type="PRINTS" id="PR00380">
    <property type="entry name" value="KINESINHEAVY"/>
</dbReference>
<dbReference type="SMART" id="SM00129">
    <property type="entry name" value="KISc"/>
    <property type="match status" value="1"/>
</dbReference>
<dbReference type="Pfam" id="PF00225">
    <property type="entry name" value="Kinesin"/>
    <property type="match status" value="1"/>
</dbReference>
<dbReference type="Gene3D" id="3.40.850.10">
    <property type="entry name" value="Kinesin motor domain"/>
    <property type="match status" value="1"/>
</dbReference>
<evidence type="ECO:0000256" key="6">
    <source>
        <dbReference type="ARBA" id="ARBA00022840"/>
    </source>
</evidence>
<keyword evidence="7 12" id="KW-0175">Coiled coil</keyword>
<evidence type="ECO:0000313" key="16">
    <source>
        <dbReference type="Proteomes" id="UP001066276"/>
    </source>
</evidence>
<keyword evidence="8 10" id="KW-0505">Motor protein</keyword>
<evidence type="ECO:0000259" key="14">
    <source>
        <dbReference type="PROSITE" id="PS50067"/>
    </source>
</evidence>
<comment type="similarity">
    <text evidence="10 11">Belongs to the TRAFAC class myosin-kinesin ATPase superfamily. Kinesin family.</text>
</comment>
<keyword evidence="5 10" id="KW-0547">Nucleotide-binding</keyword>
<feature type="compositionally biased region" description="Basic residues" evidence="13">
    <location>
        <begin position="852"/>
        <end position="864"/>
    </location>
</feature>
<dbReference type="InterPro" id="IPR027417">
    <property type="entry name" value="P-loop_NTPase"/>
</dbReference>
<evidence type="ECO:0000256" key="2">
    <source>
        <dbReference type="ARBA" id="ARBA00022490"/>
    </source>
</evidence>
<feature type="coiled-coil region" evidence="12">
    <location>
        <begin position="701"/>
        <end position="774"/>
    </location>
</feature>
<comment type="subcellular location">
    <subcellularLocation>
        <location evidence="1">Cytoplasm</location>
        <location evidence="1">Cytoskeleton</location>
        <location evidence="1">Spindle</location>
    </subcellularLocation>
</comment>
<dbReference type="InterPro" id="IPR036961">
    <property type="entry name" value="Kinesin_motor_dom_sf"/>
</dbReference>
<dbReference type="GO" id="GO:0005634">
    <property type="term" value="C:nucleus"/>
    <property type="evidence" value="ECO:0007669"/>
    <property type="project" value="TreeGrafter"/>
</dbReference>
<reference evidence="15" key="1">
    <citation type="journal article" date="2022" name="bioRxiv">
        <title>Sequencing and chromosome-scale assembly of the giantPleurodeles waltlgenome.</title>
        <authorList>
            <person name="Brown T."/>
            <person name="Elewa A."/>
            <person name="Iarovenko S."/>
            <person name="Subramanian E."/>
            <person name="Araus A.J."/>
            <person name="Petzold A."/>
            <person name="Susuki M."/>
            <person name="Suzuki K.-i.T."/>
            <person name="Hayashi T."/>
            <person name="Toyoda A."/>
            <person name="Oliveira C."/>
            <person name="Osipova E."/>
            <person name="Leigh N.D."/>
            <person name="Simon A."/>
            <person name="Yun M.H."/>
        </authorList>
    </citation>
    <scope>NUCLEOTIDE SEQUENCE</scope>
    <source>
        <strain evidence="15">20211129_DDA</strain>
        <tissue evidence="15">Liver</tissue>
    </source>
</reference>
<dbReference type="PANTHER" id="PTHR47970">
    <property type="entry name" value="KINESIN-LIKE PROTEIN KIF11"/>
    <property type="match status" value="1"/>
</dbReference>
<dbReference type="GO" id="GO:0008574">
    <property type="term" value="F:plus-end-directed microtubule motor activity"/>
    <property type="evidence" value="ECO:0007669"/>
    <property type="project" value="TreeGrafter"/>
</dbReference>
<keyword evidence="16" id="KW-1185">Reference proteome</keyword>
<dbReference type="InterPro" id="IPR019821">
    <property type="entry name" value="Kinesin_motor_CS"/>
</dbReference>
<dbReference type="PROSITE" id="PS50067">
    <property type="entry name" value="KINESIN_MOTOR_2"/>
    <property type="match status" value="1"/>
</dbReference>
<accession>A0AAV7UU29</accession>
<gene>
    <name evidence="15" type="ORF">NDU88_001222</name>
</gene>
<dbReference type="GO" id="GO:0090307">
    <property type="term" value="P:mitotic spindle assembly"/>
    <property type="evidence" value="ECO:0007669"/>
    <property type="project" value="TreeGrafter"/>
</dbReference>
<evidence type="ECO:0000256" key="11">
    <source>
        <dbReference type="RuleBase" id="RU000394"/>
    </source>
</evidence>
<evidence type="ECO:0000313" key="15">
    <source>
        <dbReference type="EMBL" id="KAJ1191909.1"/>
    </source>
</evidence>
<evidence type="ECO:0000256" key="10">
    <source>
        <dbReference type="PROSITE-ProRule" id="PRU00283"/>
    </source>
</evidence>